<comment type="subcellular location">
    <subcellularLocation>
        <location evidence="1">Periplasm</location>
    </subcellularLocation>
</comment>
<dbReference type="AlphaFoldDB" id="A0A0T7FBG7"/>
<evidence type="ECO:0000256" key="2">
    <source>
        <dbReference type="ARBA" id="ARBA00010333"/>
    </source>
</evidence>
<feature type="signal peptide" evidence="5">
    <location>
        <begin position="1"/>
        <end position="24"/>
    </location>
</feature>
<evidence type="ECO:0000313" key="7">
    <source>
        <dbReference type="EMBL" id="CDZ32362.1"/>
    </source>
</evidence>
<evidence type="ECO:0000256" key="5">
    <source>
        <dbReference type="SAM" id="SignalP"/>
    </source>
</evidence>
<dbReference type="RefSeq" id="WP_046638357.1">
    <property type="nucleotide sequence ID" value="NZ_CCRH01000002.1"/>
</dbReference>
<dbReference type="SUPFAM" id="SSF53850">
    <property type="entry name" value="Periplasmic binding protein-like II"/>
    <property type="match status" value="1"/>
</dbReference>
<evidence type="ECO:0000256" key="3">
    <source>
        <dbReference type="ARBA" id="ARBA00022729"/>
    </source>
</evidence>
<dbReference type="EMBL" id="CCRH01000002">
    <property type="protein sequence ID" value="CDZ32362.1"/>
    <property type="molecule type" value="Genomic_DNA"/>
</dbReference>
<name>A0A0T7FBG7_NEOGA</name>
<protein>
    <submittedName>
        <fullName evidence="7">Arginine/ornithine binding protein AotJ</fullName>
    </submittedName>
</protein>
<feature type="domain" description="Solute-binding protein family 3/N-terminal" evidence="6">
    <location>
        <begin position="29"/>
        <end position="278"/>
    </location>
</feature>
<sequence>MKFVNTAIAAAFTAMTLMATAAAAQDKTEIVIATEGAFPPYNLTRPDGTLDGYDIELGKNLCERMKIKCAFVAQAFDGIIPALNAGKFDAIMAGMSATEKRKEVIDFSMSYGSTGQSFATLKDSPLAKMPMKDELFSLASNEAGARKAVEQLKPLLQGKTVGVQTASIAARFIDEYLKGVVQVREYKTTEQHDLDLVSGRVDFVMASMGYLMTAVQKPTNSDLTIVGPRFQGGFLGAGSSVGLRKGDTGLKQKFDEAIAAAKADGTTTKLSMKWFGFDMTPQ</sequence>
<dbReference type="InterPro" id="IPR018313">
    <property type="entry name" value="SBP_3_CS"/>
</dbReference>
<dbReference type="PANTHER" id="PTHR35936">
    <property type="entry name" value="MEMBRANE-BOUND LYTIC MUREIN TRANSGLYCOSYLASE F"/>
    <property type="match status" value="1"/>
</dbReference>
<dbReference type="PROSITE" id="PS01039">
    <property type="entry name" value="SBP_BACTERIAL_3"/>
    <property type="match status" value="1"/>
</dbReference>
<dbReference type="Proteomes" id="UP000046176">
    <property type="component" value="Unassembled WGS sequence"/>
</dbReference>
<evidence type="ECO:0000313" key="8">
    <source>
        <dbReference type="EMBL" id="CDZ54710.1"/>
    </source>
</evidence>
<organism evidence="7 10">
    <name type="scientific">Neorhizobium galegae bv. officinalis</name>
    <dbReference type="NCBI Taxonomy" id="323656"/>
    <lineage>
        <taxon>Bacteria</taxon>
        <taxon>Pseudomonadati</taxon>
        <taxon>Pseudomonadota</taxon>
        <taxon>Alphaproteobacteria</taxon>
        <taxon>Hyphomicrobiales</taxon>
        <taxon>Rhizobiaceae</taxon>
        <taxon>Rhizobium/Agrobacterium group</taxon>
        <taxon>Neorhizobium</taxon>
    </lineage>
</organism>
<dbReference type="PANTHER" id="PTHR35936:SF17">
    <property type="entry name" value="ARGININE-BINDING EXTRACELLULAR PROTEIN ARTP"/>
    <property type="match status" value="1"/>
</dbReference>
<dbReference type="OrthoDB" id="9807134at2"/>
<dbReference type="Pfam" id="PF00497">
    <property type="entry name" value="SBP_bac_3"/>
    <property type="match status" value="1"/>
</dbReference>
<dbReference type="Proteomes" id="UP000039660">
    <property type="component" value="Unassembled WGS sequence"/>
</dbReference>
<keyword evidence="3 5" id="KW-0732">Signal</keyword>
<proteinExistence type="inferred from homology"/>
<comment type="similarity">
    <text evidence="2 4">Belongs to the bacterial solute-binding protein 3 family.</text>
</comment>
<evidence type="ECO:0000313" key="9">
    <source>
        <dbReference type="Proteomes" id="UP000039660"/>
    </source>
</evidence>
<evidence type="ECO:0000256" key="1">
    <source>
        <dbReference type="ARBA" id="ARBA00004418"/>
    </source>
</evidence>
<reference evidence="9 10" key="1">
    <citation type="submission" date="2014-08" db="EMBL/GenBank/DDBJ databases">
        <authorList>
            <person name="Chen Y.-H."/>
        </authorList>
    </citation>
    <scope>NUCLEOTIDE SEQUENCE [LARGE SCALE GENOMIC DNA]</scope>
</reference>
<gene>
    <name evidence="7" type="primary">aotJ</name>
    <name evidence="7" type="ORF">NGAL_HAMBI1145_11330</name>
    <name evidence="8" type="ORF">NGAL_HAMBI1189_56530</name>
</gene>
<dbReference type="SMART" id="SM00062">
    <property type="entry name" value="PBPb"/>
    <property type="match status" value="1"/>
</dbReference>
<dbReference type="EMBL" id="CCRK01000024">
    <property type="protein sequence ID" value="CDZ54710.1"/>
    <property type="molecule type" value="Genomic_DNA"/>
</dbReference>
<dbReference type="InterPro" id="IPR001638">
    <property type="entry name" value="Solute-binding_3/MltF_N"/>
</dbReference>
<evidence type="ECO:0000313" key="10">
    <source>
        <dbReference type="Proteomes" id="UP000046176"/>
    </source>
</evidence>
<accession>A0A0T7FBG7</accession>
<dbReference type="Gene3D" id="3.40.190.10">
    <property type="entry name" value="Periplasmic binding protein-like II"/>
    <property type="match status" value="2"/>
</dbReference>
<dbReference type="GO" id="GO:0042597">
    <property type="term" value="C:periplasmic space"/>
    <property type="evidence" value="ECO:0007669"/>
    <property type="project" value="UniProtKB-SubCell"/>
</dbReference>
<evidence type="ECO:0000259" key="6">
    <source>
        <dbReference type="SMART" id="SM00062"/>
    </source>
</evidence>
<evidence type="ECO:0000256" key="4">
    <source>
        <dbReference type="RuleBase" id="RU003744"/>
    </source>
</evidence>
<feature type="chain" id="PRO_5010437851" evidence="5">
    <location>
        <begin position="25"/>
        <end position="282"/>
    </location>
</feature>